<dbReference type="GO" id="GO:0044718">
    <property type="term" value="P:siderophore transmembrane transport"/>
    <property type="evidence" value="ECO:0007669"/>
    <property type="project" value="TreeGrafter"/>
</dbReference>
<keyword evidence="15" id="KW-1185">Reference proteome</keyword>
<comment type="similarity">
    <text evidence="10 11">Belongs to the TonB-dependent receptor family.</text>
</comment>
<proteinExistence type="inferred from homology"/>
<dbReference type="InterPro" id="IPR039426">
    <property type="entry name" value="TonB-dep_rcpt-like"/>
</dbReference>
<dbReference type="GO" id="GO:0015344">
    <property type="term" value="F:siderophore uptake transmembrane transporter activity"/>
    <property type="evidence" value="ECO:0007669"/>
    <property type="project" value="TreeGrafter"/>
</dbReference>
<evidence type="ECO:0000256" key="10">
    <source>
        <dbReference type="PROSITE-ProRule" id="PRU01360"/>
    </source>
</evidence>
<dbReference type="InterPro" id="IPR012910">
    <property type="entry name" value="Plug_dom"/>
</dbReference>
<comment type="subcellular location">
    <subcellularLocation>
        <location evidence="1 10">Cell outer membrane</location>
        <topology evidence="1 10">Multi-pass membrane protein</topology>
    </subcellularLocation>
</comment>
<dbReference type="InterPro" id="IPR036942">
    <property type="entry name" value="Beta-barrel_TonB_sf"/>
</dbReference>
<evidence type="ECO:0000313" key="14">
    <source>
        <dbReference type="EMBL" id="MBK0370800.1"/>
    </source>
</evidence>
<feature type="domain" description="TonB-dependent receptor plug" evidence="13">
    <location>
        <begin position="46"/>
        <end position="152"/>
    </location>
</feature>
<dbReference type="Pfam" id="PF07715">
    <property type="entry name" value="Plug"/>
    <property type="match status" value="1"/>
</dbReference>
<dbReference type="PANTHER" id="PTHR30069:SF29">
    <property type="entry name" value="HEMOGLOBIN AND HEMOGLOBIN-HAPTOGLOBIN-BINDING PROTEIN 1-RELATED"/>
    <property type="match status" value="1"/>
</dbReference>
<evidence type="ECO:0000256" key="9">
    <source>
        <dbReference type="ARBA" id="ARBA00023237"/>
    </source>
</evidence>
<name>A0A934UKU2_9FLAO</name>
<keyword evidence="2 10" id="KW-0813">Transport</keyword>
<feature type="domain" description="TonB-dependent receptor-like beta-barrel" evidence="12">
    <location>
        <begin position="260"/>
        <end position="663"/>
    </location>
</feature>
<evidence type="ECO:0000313" key="15">
    <source>
        <dbReference type="Proteomes" id="UP000609172"/>
    </source>
</evidence>
<sequence>MNFKNTTFLCFLFCGSIFSQTKDSTAIDERLNEVVVTGQFNPQSIKKSVFNVRVISSKDIQNLAATNLSDVLNQYLNITLRPSSSSGRSTVSLFGLDAQYFKILVDNVPLVNDQGFGNNTDLSQINLNDVAQIEIVEGSMGVAYGANAVSGVLNIITKKTSRYKWNLTASVQEETVGDEFAFFDEGRHIQSLRAAHTFNDNWYVSAGLNRNDFQGYLGGKNGKDYYETDFTRGYNWLPKEQLNGTALVAYHKNQFNFFYKFEYLDETIDYYNSTVQSGYNSQLGSYRYADDKRYLTNRYFHNLNASGRLFSRLHFNVSFSHQKQQRDEEKFRYYLYTQTEANNAKEKDQAMEVAYATGTFSNFFDSEVVDLQLGYELTHNKGFALVQEANNLYVPIEKRIDNYDFFASSEINATKRFAIRPGVRFSIQSLFDNQYASSLGLRYAFNKGIEYRISAGKSFRTPTFDELYSKQIFDGHFFTGNENLIPEKSTSYETSLKKVSYLGSDWQLSNMITASFMDVDDRIDMALIGFNEDTGTPMYQYINISKYQMWNVATVNQFQKGRFNFNLGASFIGVSQLIDNQDFVSDDKFLYSFNLNSSVSYLVPSWKTTFAAYYKYNGKTQQYIEGNSEYVISEIGDSNWLDLTVRKTFFNDKFETMIGARNLFDVTNVFQTGTNTGAAHATSSDVMLAYGRSYFIKLTYNLNLK</sequence>
<dbReference type="InterPro" id="IPR037066">
    <property type="entry name" value="Plug_dom_sf"/>
</dbReference>
<keyword evidence="9 10" id="KW-0998">Cell outer membrane</keyword>
<evidence type="ECO:0000256" key="7">
    <source>
        <dbReference type="ARBA" id="ARBA00023136"/>
    </source>
</evidence>
<keyword evidence="3 10" id="KW-1134">Transmembrane beta strand</keyword>
<evidence type="ECO:0000256" key="6">
    <source>
        <dbReference type="ARBA" id="ARBA00023077"/>
    </source>
</evidence>
<evidence type="ECO:0000259" key="12">
    <source>
        <dbReference type="Pfam" id="PF00593"/>
    </source>
</evidence>
<accession>A0A934UKU2</accession>
<reference evidence="14" key="1">
    <citation type="submission" date="2020-12" db="EMBL/GenBank/DDBJ databases">
        <title>Bacterial novel species Flavobacterium sp. SE-1-e isolated from soil.</title>
        <authorList>
            <person name="Jung H.-Y."/>
        </authorList>
    </citation>
    <scope>NUCLEOTIDE SEQUENCE</scope>
    <source>
        <strain evidence="14">SE-1-e</strain>
    </source>
</reference>
<dbReference type="Gene3D" id="2.170.130.10">
    <property type="entry name" value="TonB-dependent receptor, plug domain"/>
    <property type="match status" value="1"/>
</dbReference>
<dbReference type="Proteomes" id="UP000609172">
    <property type="component" value="Unassembled WGS sequence"/>
</dbReference>
<keyword evidence="7 10" id="KW-0472">Membrane</keyword>
<evidence type="ECO:0000256" key="4">
    <source>
        <dbReference type="ARBA" id="ARBA00022692"/>
    </source>
</evidence>
<gene>
    <name evidence="14" type="ORF">I5M07_13270</name>
</gene>
<keyword evidence="5" id="KW-0732">Signal</keyword>
<evidence type="ECO:0000259" key="13">
    <source>
        <dbReference type="Pfam" id="PF07715"/>
    </source>
</evidence>
<evidence type="ECO:0000256" key="5">
    <source>
        <dbReference type="ARBA" id="ARBA00022729"/>
    </source>
</evidence>
<keyword evidence="4 10" id="KW-0812">Transmembrane</keyword>
<dbReference type="GO" id="GO:0009279">
    <property type="term" value="C:cell outer membrane"/>
    <property type="evidence" value="ECO:0007669"/>
    <property type="project" value="UniProtKB-SubCell"/>
</dbReference>
<dbReference type="SUPFAM" id="SSF56935">
    <property type="entry name" value="Porins"/>
    <property type="match status" value="1"/>
</dbReference>
<dbReference type="PROSITE" id="PS52016">
    <property type="entry name" value="TONB_DEPENDENT_REC_3"/>
    <property type="match status" value="1"/>
</dbReference>
<dbReference type="Pfam" id="PF00593">
    <property type="entry name" value="TonB_dep_Rec_b-barrel"/>
    <property type="match status" value="1"/>
</dbReference>
<protein>
    <submittedName>
        <fullName evidence="14">TonB-dependent receptor</fullName>
    </submittedName>
</protein>
<evidence type="ECO:0000256" key="8">
    <source>
        <dbReference type="ARBA" id="ARBA00023170"/>
    </source>
</evidence>
<keyword evidence="8 14" id="KW-0675">Receptor</keyword>
<evidence type="ECO:0000256" key="2">
    <source>
        <dbReference type="ARBA" id="ARBA00022448"/>
    </source>
</evidence>
<dbReference type="InterPro" id="IPR000531">
    <property type="entry name" value="Beta-barrel_TonB"/>
</dbReference>
<evidence type="ECO:0000256" key="1">
    <source>
        <dbReference type="ARBA" id="ARBA00004571"/>
    </source>
</evidence>
<evidence type="ECO:0000256" key="11">
    <source>
        <dbReference type="RuleBase" id="RU003357"/>
    </source>
</evidence>
<dbReference type="EMBL" id="JAEHFV010000006">
    <property type="protein sequence ID" value="MBK0370800.1"/>
    <property type="molecule type" value="Genomic_DNA"/>
</dbReference>
<dbReference type="AlphaFoldDB" id="A0A934UKU2"/>
<evidence type="ECO:0000256" key="3">
    <source>
        <dbReference type="ARBA" id="ARBA00022452"/>
    </source>
</evidence>
<organism evidence="14 15">
    <name type="scientific">Flavobacterium agrisoli</name>
    <dbReference type="NCBI Taxonomy" id="2793066"/>
    <lineage>
        <taxon>Bacteria</taxon>
        <taxon>Pseudomonadati</taxon>
        <taxon>Bacteroidota</taxon>
        <taxon>Flavobacteriia</taxon>
        <taxon>Flavobacteriales</taxon>
        <taxon>Flavobacteriaceae</taxon>
        <taxon>Flavobacterium</taxon>
    </lineage>
</organism>
<keyword evidence="6 11" id="KW-0798">TonB box</keyword>
<dbReference type="Gene3D" id="2.40.170.20">
    <property type="entry name" value="TonB-dependent receptor, beta-barrel domain"/>
    <property type="match status" value="1"/>
</dbReference>
<comment type="caution">
    <text evidence="14">The sequence shown here is derived from an EMBL/GenBank/DDBJ whole genome shotgun (WGS) entry which is preliminary data.</text>
</comment>
<dbReference type="PANTHER" id="PTHR30069">
    <property type="entry name" value="TONB-DEPENDENT OUTER MEMBRANE RECEPTOR"/>
    <property type="match status" value="1"/>
</dbReference>
<dbReference type="RefSeq" id="WP_200106931.1">
    <property type="nucleotide sequence ID" value="NZ_JAEHFV010000006.1"/>
</dbReference>